<name>A0ABY8W4N5_9ACTN</name>
<proteinExistence type="predicted"/>
<reference evidence="1 2" key="1">
    <citation type="submission" date="2023-06" db="EMBL/GenBank/DDBJ databases">
        <authorList>
            <person name="Yushchuk O."/>
            <person name="Binda E."/>
            <person name="Ruckert-Reed C."/>
            <person name="Fedorenko V."/>
            <person name="Kalinowski J."/>
            <person name="Marinelli F."/>
        </authorList>
    </citation>
    <scope>NUCLEOTIDE SEQUENCE [LARGE SCALE GENOMIC DNA]</scope>
    <source>
        <strain evidence="1 2">NRRL 3884</strain>
    </source>
</reference>
<keyword evidence="2" id="KW-1185">Reference proteome</keyword>
<gene>
    <name evidence="1" type="ORF">ACTOB_004616</name>
</gene>
<protein>
    <submittedName>
        <fullName evidence="1">Uncharacterized protein</fullName>
    </submittedName>
</protein>
<dbReference type="RefSeq" id="WP_284913870.1">
    <property type="nucleotide sequence ID" value="NZ_CP126980.1"/>
</dbReference>
<evidence type="ECO:0000313" key="1">
    <source>
        <dbReference type="EMBL" id="WIM92663.1"/>
    </source>
</evidence>
<dbReference type="EMBL" id="CP126980">
    <property type="protein sequence ID" value="WIM92663.1"/>
    <property type="molecule type" value="Genomic_DNA"/>
</dbReference>
<accession>A0ABY8W4N5</accession>
<dbReference type="Proteomes" id="UP001240150">
    <property type="component" value="Chromosome"/>
</dbReference>
<evidence type="ECO:0000313" key="2">
    <source>
        <dbReference type="Proteomes" id="UP001240150"/>
    </source>
</evidence>
<sequence>MGPERTNQVGEHTATLLKLSLQLRAAAADADRQDVIEHVDALMRLIAGDHILAADGPAKSTGGTAETIHRILNGLGL</sequence>
<organism evidence="1 2">
    <name type="scientific">Actinoplanes oblitus</name>
    <dbReference type="NCBI Taxonomy" id="3040509"/>
    <lineage>
        <taxon>Bacteria</taxon>
        <taxon>Bacillati</taxon>
        <taxon>Actinomycetota</taxon>
        <taxon>Actinomycetes</taxon>
        <taxon>Micromonosporales</taxon>
        <taxon>Micromonosporaceae</taxon>
        <taxon>Actinoplanes</taxon>
    </lineage>
</organism>